<dbReference type="InterPro" id="IPR003609">
    <property type="entry name" value="Pan_app"/>
</dbReference>
<feature type="domain" description="F5/8 type C" evidence="13">
    <location>
        <begin position="1080"/>
        <end position="1229"/>
    </location>
</feature>
<feature type="transmembrane region" description="Helical" evidence="12">
    <location>
        <begin position="506"/>
        <end position="526"/>
    </location>
</feature>
<feature type="compositionally biased region" description="Polar residues" evidence="11">
    <location>
        <begin position="449"/>
        <end position="462"/>
    </location>
</feature>
<dbReference type="Gene3D" id="2.60.120.260">
    <property type="entry name" value="Galactose-binding domain-like"/>
    <property type="match status" value="2"/>
</dbReference>
<dbReference type="Pfam" id="PF08016">
    <property type="entry name" value="PKD_channel"/>
    <property type="match status" value="1"/>
</dbReference>
<evidence type="ECO:0000256" key="7">
    <source>
        <dbReference type="ARBA" id="ARBA00022989"/>
    </source>
</evidence>
<dbReference type="InterPro" id="IPR013122">
    <property type="entry name" value="PKD1_2_channel"/>
</dbReference>
<dbReference type="GO" id="GO:0016020">
    <property type="term" value="C:membrane"/>
    <property type="evidence" value="ECO:0000318"/>
    <property type="project" value="GO_Central"/>
</dbReference>
<keyword evidence="16" id="KW-1185">Reference proteome</keyword>
<evidence type="ECO:0000259" key="14">
    <source>
        <dbReference type="PROSITE" id="PS50095"/>
    </source>
</evidence>
<feature type="domain" description="PLAT" evidence="14">
    <location>
        <begin position="84"/>
        <end position="201"/>
    </location>
</feature>
<dbReference type="InterPro" id="IPR046791">
    <property type="entry name" value="Polycystin_dom"/>
</dbReference>
<dbReference type="KEGG" id="bfo:118404370"/>
<keyword evidence="8 12" id="KW-0472">Membrane</keyword>
<reference evidence="16" key="1">
    <citation type="journal article" date="2020" name="Nat. Ecol. Evol.">
        <title>Deeply conserved synteny resolves early events in vertebrate evolution.</title>
        <authorList>
            <person name="Simakov O."/>
            <person name="Marletaz F."/>
            <person name="Yue J.X."/>
            <person name="O'Connell B."/>
            <person name="Jenkins J."/>
            <person name="Brandt A."/>
            <person name="Calef R."/>
            <person name="Tung C.H."/>
            <person name="Huang T.K."/>
            <person name="Schmutz J."/>
            <person name="Satoh N."/>
            <person name="Yu J.K."/>
            <person name="Putnam N.H."/>
            <person name="Green R.E."/>
            <person name="Rokhsar D.S."/>
        </authorList>
    </citation>
    <scope>NUCLEOTIDE SEQUENCE [LARGE SCALE GENOMIC DNA]</scope>
    <source>
        <strain evidence="16">S238N-H82</strain>
    </source>
</reference>
<dbReference type="Pfam" id="PF00754">
    <property type="entry name" value="F5_F8_type_C"/>
    <property type="match status" value="1"/>
</dbReference>
<dbReference type="PROSITE" id="PS50022">
    <property type="entry name" value="FA58C_3"/>
    <property type="match status" value="1"/>
</dbReference>
<feature type="transmembrane region" description="Helical" evidence="12">
    <location>
        <begin position="39"/>
        <end position="57"/>
    </location>
</feature>
<evidence type="ECO:0000313" key="17">
    <source>
        <dbReference type="RefSeq" id="XP_035659333.1"/>
    </source>
</evidence>
<dbReference type="SMART" id="SM00308">
    <property type="entry name" value="LH2"/>
    <property type="match status" value="1"/>
</dbReference>
<keyword evidence="5" id="KW-0732">Signal</keyword>
<dbReference type="RefSeq" id="XP_035659333.1">
    <property type="nucleotide sequence ID" value="XM_035803440.1"/>
</dbReference>
<feature type="transmembrane region" description="Helical" evidence="12">
    <location>
        <begin position="906"/>
        <end position="926"/>
    </location>
</feature>
<feature type="domain" description="Apple" evidence="15">
    <location>
        <begin position="1432"/>
        <end position="1509"/>
    </location>
</feature>
<comment type="similarity">
    <text evidence="2">Belongs to the polycystin family.</text>
</comment>
<dbReference type="InterPro" id="IPR002859">
    <property type="entry name" value="PKD/REJ-like"/>
</dbReference>
<feature type="transmembrane region" description="Helical" evidence="12">
    <location>
        <begin position="382"/>
        <end position="412"/>
    </location>
</feature>
<evidence type="ECO:0000256" key="1">
    <source>
        <dbReference type="ARBA" id="ARBA00004141"/>
    </source>
</evidence>
<feature type="transmembrane region" description="Helical" evidence="12">
    <location>
        <begin position="347"/>
        <end position="370"/>
    </location>
</feature>
<evidence type="ECO:0000259" key="13">
    <source>
        <dbReference type="PROSITE" id="PS50022"/>
    </source>
</evidence>
<dbReference type="PANTHER" id="PTHR10877:SF194">
    <property type="entry name" value="LOCATION OF VULVA DEFECTIVE 1"/>
    <property type="match status" value="1"/>
</dbReference>
<evidence type="ECO:0000256" key="12">
    <source>
        <dbReference type="SAM" id="Phobius"/>
    </source>
</evidence>
<evidence type="ECO:0000256" key="11">
    <source>
        <dbReference type="SAM" id="MobiDB-lite"/>
    </source>
</evidence>
<evidence type="ECO:0000256" key="6">
    <source>
        <dbReference type="ARBA" id="ARBA00022837"/>
    </source>
</evidence>
<dbReference type="PROSITE" id="PS50948">
    <property type="entry name" value="PAN"/>
    <property type="match status" value="1"/>
</dbReference>
<evidence type="ECO:0000256" key="4">
    <source>
        <dbReference type="ARBA" id="ARBA00022723"/>
    </source>
</evidence>
<dbReference type="GO" id="GO:0046872">
    <property type="term" value="F:metal ion binding"/>
    <property type="evidence" value="ECO:0007669"/>
    <property type="project" value="UniProtKB-KW"/>
</dbReference>
<dbReference type="PANTHER" id="PTHR10877">
    <property type="entry name" value="POLYCYSTIN FAMILY MEMBER"/>
    <property type="match status" value="1"/>
</dbReference>
<feature type="compositionally biased region" description="Basic and acidic residues" evidence="11">
    <location>
        <begin position="321"/>
        <end position="334"/>
    </location>
</feature>
<dbReference type="FunFam" id="2.60.60.20:FF:000019">
    <property type="entry name" value="Uncharacterized protein"/>
    <property type="match status" value="1"/>
</dbReference>
<dbReference type="InterPro" id="IPR036392">
    <property type="entry name" value="PLAT/LH2_dom_sf"/>
</dbReference>
<dbReference type="Pfam" id="PF20519">
    <property type="entry name" value="Polycystin_dom"/>
    <property type="match status" value="1"/>
</dbReference>
<gene>
    <name evidence="17" type="primary">LOC118404370</name>
</gene>
<evidence type="ECO:0000256" key="9">
    <source>
        <dbReference type="ARBA" id="ARBA00023157"/>
    </source>
</evidence>
<feature type="transmembrane region" description="Helical" evidence="12">
    <location>
        <begin position="970"/>
        <end position="990"/>
    </location>
</feature>
<protein>
    <submittedName>
        <fullName evidence="17">Uncharacterized protein LOC118404370</fullName>
    </submittedName>
</protein>
<proteinExistence type="inferred from homology"/>
<dbReference type="Pfam" id="PF01477">
    <property type="entry name" value="PLAT"/>
    <property type="match status" value="1"/>
</dbReference>
<feature type="region of interest" description="Disordered" evidence="11">
    <location>
        <begin position="321"/>
        <end position="341"/>
    </location>
</feature>
<feature type="transmembrane region" description="Helical" evidence="12">
    <location>
        <begin position="938"/>
        <end position="958"/>
    </location>
</feature>
<organism evidence="16 17">
    <name type="scientific">Branchiostoma floridae</name>
    <name type="common">Florida lancelet</name>
    <name type="synonym">Amphioxus</name>
    <dbReference type="NCBI Taxonomy" id="7739"/>
    <lineage>
        <taxon>Eukaryota</taxon>
        <taxon>Metazoa</taxon>
        <taxon>Chordata</taxon>
        <taxon>Cephalochordata</taxon>
        <taxon>Leptocardii</taxon>
        <taxon>Amphioxiformes</taxon>
        <taxon>Branchiostomatidae</taxon>
        <taxon>Branchiostoma</taxon>
    </lineage>
</organism>
<evidence type="ECO:0000256" key="8">
    <source>
        <dbReference type="ARBA" id="ARBA00023136"/>
    </source>
</evidence>
<dbReference type="Pfam" id="PF02010">
    <property type="entry name" value="REJ"/>
    <property type="match status" value="1"/>
</dbReference>
<feature type="transmembrane region" description="Helical" evidence="12">
    <location>
        <begin position="247"/>
        <end position="266"/>
    </location>
</feature>
<dbReference type="InterPro" id="IPR006585">
    <property type="entry name" value="FTP1"/>
</dbReference>
<evidence type="ECO:0000313" key="16">
    <source>
        <dbReference type="Proteomes" id="UP000001554"/>
    </source>
</evidence>
<name>A0A9J7KGR9_BRAFL</name>
<dbReference type="GO" id="GO:0005262">
    <property type="term" value="F:calcium channel activity"/>
    <property type="evidence" value="ECO:0000318"/>
    <property type="project" value="GO_Central"/>
</dbReference>
<evidence type="ECO:0000256" key="2">
    <source>
        <dbReference type="ARBA" id="ARBA00007200"/>
    </source>
</evidence>
<dbReference type="Gene3D" id="2.60.60.20">
    <property type="entry name" value="PLAT/LH2 domain"/>
    <property type="match status" value="1"/>
</dbReference>
<evidence type="ECO:0000256" key="10">
    <source>
        <dbReference type="PROSITE-ProRule" id="PRU00152"/>
    </source>
</evidence>
<dbReference type="Proteomes" id="UP000001554">
    <property type="component" value="Chromosome 17"/>
</dbReference>
<dbReference type="InterPro" id="IPR008979">
    <property type="entry name" value="Galactose-bd-like_sf"/>
</dbReference>
<feature type="region of interest" description="Disordered" evidence="11">
    <location>
        <begin position="419"/>
        <end position="496"/>
    </location>
</feature>
<comment type="caution">
    <text evidence="10">Lacks conserved residue(s) required for the propagation of feature annotation.</text>
</comment>
<dbReference type="SUPFAM" id="SSF49723">
    <property type="entry name" value="Lipase/lipooxygenase domain (PLAT/LH2 domain)"/>
    <property type="match status" value="1"/>
</dbReference>
<dbReference type="Pfam" id="PF22633">
    <property type="entry name" value="F5_F8_type_C_2"/>
    <property type="match status" value="1"/>
</dbReference>
<keyword evidence="3 12" id="KW-0812">Transmembrane</keyword>
<evidence type="ECO:0000259" key="15">
    <source>
        <dbReference type="PROSITE" id="PS50948"/>
    </source>
</evidence>
<evidence type="ECO:0000256" key="3">
    <source>
        <dbReference type="ARBA" id="ARBA00022692"/>
    </source>
</evidence>
<dbReference type="SMART" id="SM00607">
    <property type="entry name" value="FTP"/>
    <property type="match status" value="1"/>
</dbReference>
<dbReference type="InterPro" id="IPR000421">
    <property type="entry name" value="FA58C"/>
</dbReference>
<comment type="subcellular location">
    <subcellularLocation>
        <location evidence="1">Membrane</location>
        <topology evidence="1">Multi-pass membrane protein</topology>
    </subcellularLocation>
</comment>
<keyword evidence="4" id="KW-0479">Metal-binding</keyword>
<evidence type="ECO:0000256" key="5">
    <source>
        <dbReference type="ARBA" id="ARBA00022729"/>
    </source>
</evidence>
<keyword evidence="7 12" id="KW-1133">Transmembrane helix</keyword>
<dbReference type="OrthoDB" id="1021775at2759"/>
<keyword evidence="6" id="KW-0106">Calcium</keyword>
<dbReference type="InterPro" id="IPR051223">
    <property type="entry name" value="Polycystin"/>
</dbReference>
<sequence>MTHIHCRCDHLTKFAGFVPPNPLNIAQALSANVLENPSGMVLVLAVFGLYLFGILFARKADRRDLQKAGVGILPGHTLNPRKECQYVITVYTGFRGNAGTTAEVTIVLGGLNNESFPFKLRDEKRVLFEKGSVDSFLLSTEEPLGELSHLRVWHNNKGYSPGWFLSQVVVTNRAGKDTTYFLCNRWLSVEEDDGKVHRIIPRAVPEDLKKFRNLFLAKSARDMNDGHMWFSVVGRPARSPFTRVQRLSCCLTLLYSTMLTNIMFFGRGDDFEPPEPIRFAGVEIEPPISLPQIMIGVQSAAIILPVNVLIAFLFRNSGPRGDKNTDKKTQKEGTEGSGKAKSSLPWWTAYIGWLLVWSASFVAAFFTVLYTLSFGRAKAEAWLVTFLTSFVTDLFLMQPFKLLIVAVIFALISKTPVEDDAPPAEPLEPGEEFLQSGTPDANEKGSEIGSFNSPPDESTLAEQRQKSAEKRKRRAKDSVTCFDSPPDEATLAEQRQKSAEKRKRRAAVLEVLVFALFITVVMATSYGERSPMAFYMTQNVERQILETGDVGFFEIADIPSFWTWITTGLMPALHVRSWYNGRVSPDARLLGDMITYPLGPVQLRQVRIEPGQHCAPPERMLNVTSRCSVPYTLSVADTQNYTLQWIPDNTTANGTDDTVCSPTSSQTSRELHNCANNVSPWRYTYASLTDGVPHFGQHGSYISGGYIAWLGTTDESMFFLQRQRWLDDKSRAVFIELILYNPHVNLFSVVSLVVEFTNLGAAYKSSEIVTVRLIQHDVILLLILRGVLALFLLYFVFREGKSLMSRPLEYLGEFWSWVELFVITIGFSTLVVYFYTQNIIDEVAEQRRNGNSVFHLYKSAVSWFQISTYLQGFLICCATLKFIRLLRFNSHVYALSMTMKKSLKPLMSFMLSVAVILLAFIIMMALTHGSNSNEYKNLSSSLQSLLLMMLGSFDFDALSSGHRILGPLIFFSYQVIMQFFLLTIFMVILFEVYENGDWTTNPYDIGFTSFLKETAAETAEKIKGTSLNTFFIAVVTVYYATSSPCKPPVEQVCSCKHGQLSSNETCTVCACSHDGNFRRCETSRWLDIPSSWISDESSSRRCTWRGCRYTLNKAKKAFDGDASTYWEPKYRPDGYQHWVILDLQTTFVIRRLSITNDGSGDQDVVSFIVESSSVSPYVWEIAHSSDAVVPGTADPQEFRLDFESRYVRLKFDTQSGSQPIIRELTLFGQEDTGGAEGSTCPALNTGCVISDAAGELVPPGGQSCYVTADIHEGVRSHKSPLQVHRTGNVVLHGNLLLQCEEDHELQIFWTARGYNQTDPEEPMDDLLPIDAPRNYIHFSLAPRTLPLGVHMIQLQVIMNVTGSGHVSVSAAQTWVEFVRLPVVYSLGSSLRTVPTSGDIQVNAGLSYDPEEIFPSSAFTYNWKGTVLSLPECGLFLFRHVPDSDCSTGGVDIAGYSEVSLQFCAAACCAHSNCLSFQYNGAASCYLKPRLCTDGEKSYISVGNMYDRLTDNLGANVAVGRTTSSSPIYAATYGAEKAVDGITATSLDTGSCFHSDDFTSNPWLQIDLSRPIPITNVLIYNRMDCCSERINPFHLHLGNSSDIQANGIYGGDLNFDLSQATMTIPVTGVTSRYVGLLLPGSSRTMNLCEVQVYTDDELALSEVTLGSQVAGSDPGVLVFESPTDVRPIGLIANITVEIIAGDFPPVTLHTIIQVVPDDSLGELSLQCEALSRQENCDPSKTASTEPLELFTESQIFGTTEFTLEEFPAGFAGQDWTAGIDTYLSDDTRLRVNSGTFRAEGYYTIRLTDHHVTDDGDWSRITEWRFNVYPTPVQLLEEGESSDACTMMPTEGVSLIDRFCAKCIGK</sequence>
<dbReference type="InterPro" id="IPR001024">
    <property type="entry name" value="PLAT/LH2_dom"/>
</dbReference>
<reference evidence="17" key="2">
    <citation type="submission" date="2025-08" db="UniProtKB">
        <authorList>
            <consortium name="RefSeq"/>
        </authorList>
    </citation>
    <scope>IDENTIFICATION</scope>
    <source>
        <strain evidence="17">S238N-H82</strain>
        <tissue evidence="17">Testes</tissue>
    </source>
</reference>
<dbReference type="SUPFAM" id="SSF49785">
    <property type="entry name" value="Galactose-binding domain-like"/>
    <property type="match status" value="2"/>
</dbReference>
<dbReference type="PROSITE" id="PS50095">
    <property type="entry name" value="PLAT"/>
    <property type="match status" value="1"/>
</dbReference>
<feature type="transmembrane region" description="Helical" evidence="12">
    <location>
        <begin position="293"/>
        <end position="314"/>
    </location>
</feature>
<keyword evidence="9" id="KW-1015">Disulfide bond</keyword>
<feature type="transmembrane region" description="Helical" evidence="12">
    <location>
        <begin position="817"/>
        <end position="835"/>
    </location>
</feature>
<dbReference type="GO" id="GO:0050982">
    <property type="term" value="P:detection of mechanical stimulus"/>
    <property type="evidence" value="ECO:0000318"/>
    <property type="project" value="GO_Central"/>
</dbReference>
<feature type="transmembrane region" description="Helical" evidence="12">
    <location>
        <begin position="774"/>
        <end position="797"/>
    </location>
</feature>
<accession>A0A9J7KGR9</accession>
<feature type="transmembrane region" description="Helical" evidence="12">
    <location>
        <begin position="866"/>
        <end position="886"/>
    </location>
</feature>
<dbReference type="GeneID" id="118404370"/>